<accession>H1S9D8</accession>
<dbReference type="EMBL" id="AHJE01000057">
    <property type="protein sequence ID" value="EHP40862.1"/>
    <property type="molecule type" value="Genomic_DNA"/>
</dbReference>
<dbReference type="AlphaFoldDB" id="H1S9D8"/>
<evidence type="ECO:0000313" key="1">
    <source>
        <dbReference type="EMBL" id="EHP40862.1"/>
    </source>
</evidence>
<evidence type="ECO:0000313" key="2">
    <source>
        <dbReference type="Proteomes" id="UP000005808"/>
    </source>
</evidence>
<proteinExistence type="predicted"/>
<protein>
    <submittedName>
        <fullName evidence="1">Coenzyme F390 synthetase</fullName>
    </submittedName>
</protein>
<dbReference type="PANTHER" id="PTHR36932">
    <property type="entry name" value="CAPSULAR POLYSACCHARIDE BIOSYNTHESIS PROTEIN"/>
    <property type="match status" value="1"/>
</dbReference>
<dbReference type="OrthoDB" id="5298740at2"/>
<dbReference type="RefSeq" id="WP_006160049.1">
    <property type="nucleotide sequence ID" value="NZ_AHJE01000057.1"/>
</dbReference>
<dbReference type="PANTHER" id="PTHR36932:SF1">
    <property type="entry name" value="CAPSULAR POLYSACCHARIDE BIOSYNTHESIS PROTEIN"/>
    <property type="match status" value="1"/>
</dbReference>
<comment type="caution">
    <text evidence="1">The sequence shown here is derived from an EMBL/GenBank/DDBJ whole genome shotgun (WGS) entry which is preliminary data.</text>
</comment>
<dbReference type="SUPFAM" id="SSF56801">
    <property type="entry name" value="Acetyl-CoA synthetase-like"/>
    <property type="match status" value="1"/>
</dbReference>
<dbReference type="InterPro" id="IPR053158">
    <property type="entry name" value="CapK_Type1_Caps_Biosynth"/>
</dbReference>
<dbReference type="InterPro" id="IPR042099">
    <property type="entry name" value="ANL_N_sf"/>
</dbReference>
<name>H1S9D8_9BURK</name>
<dbReference type="NCBIfam" id="TIGR02304">
    <property type="entry name" value="aden_form_hyp"/>
    <property type="match status" value="1"/>
</dbReference>
<dbReference type="Gene3D" id="3.40.50.12780">
    <property type="entry name" value="N-terminal domain of ligase-like"/>
    <property type="match status" value="1"/>
</dbReference>
<dbReference type="InterPro" id="IPR012685">
    <property type="entry name" value="CHP02304_F390_synth-rel"/>
</dbReference>
<reference evidence="1 2" key="1">
    <citation type="journal article" date="2012" name="J. Bacteriol.">
        <title>De Novo Genome Project of Cupriavidus basilensis OR16.</title>
        <authorList>
            <person name="Cserhati M."/>
            <person name="Kriszt B."/>
            <person name="Szoboszlay S."/>
            <person name="Toth A."/>
            <person name="Szabo I."/>
            <person name="Tancsics A."/>
            <person name="Nagy I."/>
            <person name="Horvath B."/>
            <person name="Nagy I."/>
            <person name="Kukolya J."/>
        </authorList>
    </citation>
    <scope>NUCLEOTIDE SEQUENCE [LARGE SCALE GENOMIC DNA]</scope>
    <source>
        <strain evidence="1 2">OR16</strain>
    </source>
</reference>
<sequence length="437" mass="48585">MQLPRMLGAYWRARRLRFASRAELEAHQARQMARFRQRVLARSPYFAPLLAQPTQDWPRMDKAVMMANFDRINTAGLRLDDVLACARQAEASRDFSPTLQGFSVGLSSGTSGGRGAFVVSRREQAQWAGTLLARLVPRGLLAGERVALFLRANSNLYTAVRNPWLSFAFFDLFTPFEAHLARLERYAPTIVVAPAQVLRSLALARQAGRTALRPARVVSVAEVLDAQDRALLANVFGEPGEVYQATEGFLGVTCAHGTLHLNEEFVHIEPEWLDQDHERFVPIVTDFTRTTQPVVRYRLDDVLVRRTDACPCGSPALALARIEGRCDDMLVLPGRRGEPVHVFADVLSRAFAQALPLAADYRLRQTGGRTLSLYAEGGSAVRMACRARLETVLDGLGVAVADLEWQSDAAPPADFTTKRRRIVRLREATQFTCRSSP</sequence>
<dbReference type="PATRIC" id="fig|1127483.3.peg.4648"/>
<organism evidence="1 2">
    <name type="scientific">Cupriavidus basilensis OR16</name>
    <dbReference type="NCBI Taxonomy" id="1127483"/>
    <lineage>
        <taxon>Bacteria</taxon>
        <taxon>Pseudomonadati</taxon>
        <taxon>Pseudomonadota</taxon>
        <taxon>Betaproteobacteria</taxon>
        <taxon>Burkholderiales</taxon>
        <taxon>Burkholderiaceae</taxon>
        <taxon>Cupriavidus</taxon>
    </lineage>
</organism>
<gene>
    <name evidence="1" type="ORF">OR16_23273</name>
</gene>
<dbReference type="Proteomes" id="UP000005808">
    <property type="component" value="Unassembled WGS sequence"/>
</dbReference>